<evidence type="ECO:0000313" key="3">
    <source>
        <dbReference type="Proteomes" id="UP001190700"/>
    </source>
</evidence>
<feature type="transmembrane region" description="Helical" evidence="1">
    <location>
        <begin position="225"/>
        <end position="246"/>
    </location>
</feature>
<sequence length="373" mass="41848">MIASGESAQECVSGAFCCRCAQHALKPSSEEVRPLPEDQTPYACDCNKAKLIGTEYPFPQREYLRSPRKSHEMLLCPDGTKCAGATGQYEDDGSLQDGDCMIGYAGRLCGECAEGYYEVKHNCEACPEKGNGLAFLMFTAFVIVIISLMIYAITQGWQYFKCGALSILFDFLQTVGTYMGYNLNWPDLVMEMINMSTLANIDMEVIGANCFLEIKDWYKKWSLDMVTPLFVLLGFGILYTCFRILTVLELLNVKKGQLYQSCTINAGLFALSVGYTRMTRLTCSFFYCKTFGEGTNYLVAKPSVECYTDVWWRYSPIAFGGIAVYILGIPILFALILRHYKDRMENPAVKNTIGAIVICYAPHVRNIQYLLCA</sequence>
<dbReference type="PANTHER" id="PTHR11319:SF35">
    <property type="entry name" value="OUTER MEMBRANE PROTEIN PMPC-RELATED"/>
    <property type="match status" value="1"/>
</dbReference>
<name>A0AAE0C7Y2_9CHLO</name>
<feature type="transmembrane region" description="Helical" evidence="1">
    <location>
        <begin position="317"/>
        <end position="337"/>
    </location>
</feature>
<dbReference type="AlphaFoldDB" id="A0AAE0C7Y2"/>
<keyword evidence="3" id="KW-1185">Reference proteome</keyword>
<dbReference type="Proteomes" id="UP001190700">
    <property type="component" value="Unassembled WGS sequence"/>
</dbReference>
<dbReference type="EMBL" id="LGRX02027429">
    <property type="protein sequence ID" value="KAK3249363.1"/>
    <property type="molecule type" value="Genomic_DNA"/>
</dbReference>
<keyword evidence="1" id="KW-0812">Transmembrane</keyword>
<reference evidence="2 3" key="1">
    <citation type="journal article" date="2015" name="Genome Biol. Evol.">
        <title>Comparative Genomics of a Bacterivorous Green Alga Reveals Evolutionary Causalities and Consequences of Phago-Mixotrophic Mode of Nutrition.</title>
        <authorList>
            <person name="Burns J.A."/>
            <person name="Paasch A."/>
            <person name="Narechania A."/>
            <person name="Kim E."/>
        </authorList>
    </citation>
    <scope>NUCLEOTIDE SEQUENCE [LARGE SCALE GENOMIC DNA]</scope>
    <source>
        <strain evidence="2 3">PLY_AMNH</strain>
    </source>
</reference>
<feature type="transmembrane region" description="Helical" evidence="1">
    <location>
        <begin position="159"/>
        <end position="181"/>
    </location>
</feature>
<proteinExistence type="predicted"/>
<accession>A0AAE0C7Y2</accession>
<evidence type="ECO:0000256" key="1">
    <source>
        <dbReference type="SAM" id="Phobius"/>
    </source>
</evidence>
<evidence type="ECO:0000313" key="2">
    <source>
        <dbReference type="EMBL" id="KAK3249363.1"/>
    </source>
</evidence>
<feature type="transmembrane region" description="Helical" evidence="1">
    <location>
        <begin position="132"/>
        <end position="152"/>
    </location>
</feature>
<keyword evidence="1" id="KW-0472">Membrane</keyword>
<organism evidence="2 3">
    <name type="scientific">Cymbomonas tetramitiformis</name>
    <dbReference type="NCBI Taxonomy" id="36881"/>
    <lineage>
        <taxon>Eukaryota</taxon>
        <taxon>Viridiplantae</taxon>
        <taxon>Chlorophyta</taxon>
        <taxon>Pyramimonadophyceae</taxon>
        <taxon>Pyramimonadales</taxon>
        <taxon>Pyramimonadaceae</taxon>
        <taxon>Cymbomonas</taxon>
    </lineage>
</organism>
<keyword evidence="1" id="KW-1133">Transmembrane helix</keyword>
<dbReference type="PANTHER" id="PTHR11319">
    <property type="entry name" value="G PROTEIN-COUPLED RECEPTOR-RELATED"/>
    <property type="match status" value="1"/>
</dbReference>
<gene>
    <name evidence="2" type="ORF">CYMTET_41203</name>
</gene>
<protein>
    <submittedName>
        <fullName evidence="2">Uncharacterized protein</fullName>
    </submittedName>
</protein>
<comment type="caution">
    <text evidence="2">The sequence shown here is derived from an EMBL/GenBank/DDBJ whole genome shotgun (WGS) entry which is preliminary data.</text>
</comment>